<proteinExistence type="predicted"/>
<reference evidence="2 3" key="1">
    <citation type="journal article" date="2013" name="Genome Announc.">
        <title>First draft genome sequence from a member of the genus agrococcus, isolated from modern microbialites.</title>
        <authorList>
            <person name="White R.A.III."/>
            <person name="Grassa C.J."/>
            <person name="Suttle C.A."/>
        </authorList>
    </citation>
    <scope>NUCLEOTIDE SEQUENCE [LARGE SCALE GENOMIC DNA]</scope>
    <source>
        <strain evidence="2 3">RW1</strain>
    </source>
</reference>
<organism evidence="2 3">
    <name type="scientific">Agrococcus pavilionensis RW1</name>
    <dbReference type="NCBI Taxonomy" id="1330458"/>
    <lineage>
        <taxon>Bacteria</taxon>
        <taxon>Bacillati</taxon>
        <taxon>Actinomycetota</taxon>
        <taxon>Actinomycetes</taxon>
        <taxon>Micrococcales</taxon>
        <taxon>Microbacteriaceae</taxon>
        <taxon>Agrococcus</taxon>
    </lineage>
</organism>
<evidence type="ECO:0000259" key="1">
    <source>
        <dbReference type="Pfam" id="PF01872"/>
    </source>
</evidence>
<dbReference type="Pfam" id="PF01872">
    <property type="entry name" value="RibD_C"/>
    <property type="match status" value="1"/>
</dbReference>
<feature type="domain" description="Bacterial bifunctional deaminase-reductase C-terminal" evidence="1">
    <location>
        <begin position="3"/>
        <end position="184"/>
    </location>
</feature>
<evidence type="ECO:0000313" key="3">
    <source>
        <dbReference type="Proteomes" id="UP000016462"/>
    </source>
</evidence>
<dbReference type="GO" id="GO:0009231">
    <property type="term" value="P:riboflavin biosynthetic process"/>
    <property type="evidence" value="ECO:0007669"/>
    <property type="project" value="InterPro"/>
</dbReference>
<dbReference type="AlphaFoldDB" id="U1MRG2"/>
<dbReference type="InterPro" id="IPR050765">
    <property type="entry name" value="Riboflavin_Biosynth_HTPR"/>
</dbReference>
<dbReference type="InterPro" id="IPR002734">
    <property type="entry name" value="RibDG_C"/>
</dbReference>
<dbReference type="InterPro" id="IPR024072">
    <property type="entry name" value="DHFR-like_dom_sf"/>
</dbReference>
<dbReference type="PANTHER" id="PTHR38011:SF2">
    <property type="entry name" value="BIFUNCTIONAL DEAMINASE-REDUCTASE DOMAIN PROTEIN"/>
    <property type="match status" value="1"/>
</dbReference>
<comment type="caution">
    <text evidence="2">The sequence shown here is derived from an EMBL/GenBank/DDBJ whole genome shotgun (WGS) entry which is preliminary data.</text>
</comment>
<dbReference type="Proteomes" id="UP000016462">
    <property type="component" value="Unassembled WGS sequence"/>
</dbReference>
<dbReference type="OrthoDB" id="7342392at2"/>
<accession>U1MRG2</accession>
<dbReference type="EMBL" id="ASHR01000035">
    <property type="protein sequence ID" value="ERG63240.1"/>
    <property type="molecule type" value="Genomic_DNA"/>
</dbReference>
<dbReference type="Gene3D" id="3.40.430.10">
    <property type="entry name" value="Dihydrofolate Reductase, subunit A"/>
    <property type="match status" value="1"/>
</dbReference>
<dbReference type="SUPFAM" id="SSF53597">
    <property type="entry name" value="Dihydrofolate reductase-like"/>
    <property type="match status" value="1"/>
</dbReference>
<dbReference type="PANTHER" id="PTHR38011">
    <property type="entry name" value="DIHYDROFOLATE REDUCTASE FAMILY PROTEIN (AFU_ORTHOLOGUE AFUA_8G06820)"/>
    <property type="match status" value="1"/>
</dbReference>
<sequence>MATITATESITLDGVMQAPAAPEEDTRGGFAHGGWAAPFANDEQLAIMGEGMATTSGMLLGRRTYDDVVGHWLSAPEPNPFGDFLRRTPKWVASRSGAPVAHPSSTLLHGEAVETVARLKQEVDGELSILGSGELVRALHAAGLVDRFVLLVHPVTLGSGTRLFGEGPRRDLELRRADTTSTGVAILQLAVRRAATA</sequence>
<gene>
    <name evidence="2" type="ORF">L332_02075</name>
</gene>
<name>U1MRG2_9MICO</name>
<keyword evidence="3" id="KW-1185">Reference proteome</keyword>
<protein>
    <recommendedName>
        <fullName evidence="1">Bacterial bifunctional deaminase-reductase C-terminal domain-containing protein</fullName>
    </recommendedName>
</protein>
<evidence type="ECO:0000313" key="2">
    <source>
        <dbReference type="EMBL" id="ERG63240.1"/>
    </source>
</evidence>
<dbReference type="RefSeq" id="WP_021011482.1">
    <property type="nucleotide sequence ID" value="NZ_ASHR01000035.1"/>
</dbReference>
<dbReference type="GO" id="GO:0008703">
    <property type="term" value="F:5-amino-6-(5-phosphoribosylamino)uracil reductase activity"/>
    <property type="evidence" value="ECO:0007669"/>
    <property type="project" value="InterPro"/>
</dbReference>